<gene>
    <name evidence="9" type="primary">ackA</name>
    <name evidence="11" type="ORF">JHL22_04295</name>
</gene>
<comment type="pathway">
    <text evidence="9">Metabolic intermediate biosynthesis; acetyl-CoA biosynthesis; acetyl-CoA from acetate: step 1/2.</text>
</comment>
<sequence>MQDTILVMNAGSSSLKFHVYETDGVNTLDFAFGGQVSGIGGKQPSFKVKGRHQNVLVEQALRPEQAQNLQLSQRVVGDWLGTVITKEPLAVGHRIVHGGPDYDHSVLVDATVLKKLDALVSLAPLHQRNNLEPVHVIAGNWPHIKQVACFDTAFHRSKPEVADRFALPQFYYQEGIRRYGFHGLSYEYIAGKMQQDYPEVIAGRVVVAHLGSGASACAMLNGRSQESTMGFTALDGLPMSTRCGQMDAGVVLWMLEQGMTHDEIQHLLYKESGLKGLSGISSDVRDLQDNSAPRAELAMAYFSYHIAKGITGLLAATQGLDALVFTAGVGENSPQVRHDVCRHLAWLGVSIDPVLNENNQGCISTPESKIGVYVIPTNEERVIAQQTLALIHDSHKALQDWTVPS</sequence>
<feature type="binding site" evidence="9">
    <location>
        <begin position="328"/>
        <end position="332"/>
    </location>
    <ligand>
        <name>ATP</name>
        <dbReference type="ChEBI" id="CHEBI:30616"/>
    </ligand>
</feature>
<dbReference type="PANTHER" id="PTHR21060:SF21">
    <property type="entry name" value="ACETATE KINASE"/>
    <property type="match status" value="1"/>
</dbReference>
<comment type="function">
    <text evidence="9">Catalyzes the formation of acetyl phosphate from acetate and ATP. Can also catalyze the reverse reaction.</text>
</comment>
<dbReference type="SUPFAM" id="SSF53067">
    <property type="entry name" value="Actin-like ATPase domain"/>
    <property type="match status" value="2"/>
</dbReference>
<keyword evidence="2 9" id="KW-0963">Cytoplasm</keyword>
<comment type="subcellular location">
    <subcellularLocation>
        <location evidence="9">Cytoplasm</location>
    </subcellularLocation>
</comment>
<comment type="cofactor">
    <cofactor evidence="9">
        <name>Mg(2+)</name>
        <dbReference type="ChEBI" id="CHEBI:18420"/>
    </cofactor>
    <cofactor evidence="9">
        <name>Mn(2+)</name>
        <dbReference type="ChEBI" id="CHEBI:29035"/>
    </cofactor>
    <text evidence="9">Mg(2+). Can also accept Mn(2+).</text>
</comment>
<dbReference type="PANTHER" id="PTHR21060">
    <property type="entry name" value="ACETATE KINASE"/>
    <property type="match status" value="1"/>
</dbReference>
<feature type="site" description="Transition state stabilizer" evidence="9">
    <location>
        <position position="242"/>
    </location>
</feature>
<keyword evidence="8 9" id="KW-0460">Magnesium</keyword>
<dbReference type="EMBL" id="JAENGP010000003">
    <property type="protein sequence ID" value="MBK1780430.1"/>
    <property type="molecule type" value="Genomic_DNA"/>
</dbReference>
<evidence type="ECO:0000256" key="2">
    <source>
        <dbReference type="ARBA" id="ARBA00022490"/>
    </source>
</evidence>
<feature type="active site" description="Proton donor/acceptor" evidence="9">
    <location>
        <position position="151"/>
    </location>
</feature>
<evidence type="ECO:0000256" key="9">
    <source>
        <dbReference type="HAMAP-Rule" id="MF_00020"/>
    </source>
</evidence>
<dbReference type="GO" id="GO:0008776">
    <property type="term" value="F:acetate kinase activity"/>
    <property type="evidence" value="ECO:0007669"/>
    <property type="project" value="UniProtKB-EC"/>
</dbReference>
<feature type="binding site" evidence="9">
    <location>
        <position position="9"/>
    </location>
    <ligand>
        <name>Mg(2+)</name>
        <dbReference type="ChEBI" id="CHEBI:18420"/>
    </ligand>
</feature>
<keyword evidence="7 9" id="KW-0067">ATP-binding</keyword>
<dbReference type="Pfam" id="PF00871">
    <property type="entry name" value="Acetate_kinase"/>
    <property type="match status" value="1"/>
</dbReference>
<accession>A0ABS1EFC7</accession>
<dbReference type="InterPro" id="IPR004372">
    <property type="entry name" value="Ac/propionate_kinase"/>
</dbReference>
<comment type="catalytic activity">
    <reaction evidence="9">
        <text>acetate + ATP = acetyl phosphate + ADP</text>
        <dbReference type="Rhea" id="RHEA:11352"/>
        <dbReference type="ChEBI" id="CHEBI:22191"/>
        <dbReference type="ChEBI" id="CHEBI:30089"/>
        <dbReference type="ChEBI" id="CHEBI:30616"/>
        <dbReference type="ChEBI" id="CHEBI:456216"/>
        <dbReference type="EC" id="2.7.2.1"/>
    </reaction>
</comment>
<dbReference type="PRINTS" id="PR00471">
    <property type="entry name" value="ACETATEKNASE"/>
</dbReference>
<evidence type="ECO:0000256" key="6">
    <source>
        <dbReference type="ARBA" id="ARBA00022777"/>
    </source>
</evidence>
<keyword evidence="3 9" id="KW-0808">Transferase</keyword>
<feature type="binding site" evidence="9">
    <location>
        <begin position="209"/>
        <end position="213"/>
    </location>
    <ligand>
        <name>ATP</name>
        <dbReference type="ChEBI" id="CHEBI:30616"/>
    </ligand>
</feature>
<feature type="binding site" evidence="9">
    <location>
        <position position="379"/>
    </location>
    <ligand>
        <name>Mg(2+)</name>
        <dbReference type="ChEBI" id="CHEBI:18420"/>
    </ligand>
</feature>
<dbReference type="Proteomes" id="UP000635316">
    <property type="component" value="Unassembled WGS sequence"/>
</dbReference>
<dbReference type="PROSITE" id="PS01076">
    <property type="entry name" value="ACETATE_KINASE_2"/>
    <property type="match status" value="1"/>
</dbReference>
<feature type="binding site" evidence="9">
    <location>
        <begin position="283"/>
        <end position="285"/>
    </location>
    <ligand>
        <name>ATP</name>
        <dbReference type="ChEBI" id="CHEBI:30616"/>
    </ligand>
</feature>
<dbReference type="Gene3D" id="3.30.420.40">
    <property type="match status" value="2"/>
</dbReference>
<reference evidence="11 12" key="1">
    <citation type="submission" date="2020-12" db="EMBL/GenBank/DDBJ databases">
        <authorList>
            <person name="Lu T."/>
            <person name="Wang Q."/>
            <person name="Han X."/>
        </authorList>
    </citation>
    <scope>NUCLEOTIDE SEQUENCE [LARGE SCALE GENOMIC DNA]</scope>
    <source>
        <strain evidence="11 12">WQ 585</strain>
    </source>
</reference>
<dbReference type="PROSITE" id="PS01075">
    <property type="entry name" value="ACETATE_KINASE_1"/>
    <property type="match status" value="1"/>
</dbReference>
<keyword evidence="12" id="KW-1185">Reference proteome</keyword>
<feature type="site" description="Transition state stabilizer" evidence="9">
    <location>
        <position position="182"/>
    </location>
</feature>
<evidence type="ECO:0000256" key="10">
    <source>
        <dbReference type="RuleBase" id="RU003835"/>
    </source>
</evidence>
<evidence type="ECO:0000256" key="7">
    <source>
        <dbReference type="ARBA" id="ARBA00022840"/>
    </source>
</evidence>
<evidence type="ECO:0000313" key="11">
    <source>
        <dbReference type="EMBL" id="MBK1780430.1"/>
    </source>
</evidence>
<evidence type="ECO:0000256" key="1">
    <source>
        <dbReference type="ARBA" id="ARBA00008748"/>
    </source>
</evidence>
<dbReference type="InterPro" id="IPR000890">
    <property type="entry name" value="Aliphatic_acid_kin_short-chain"/>
</dbReference>
<keyword evidence="5 9" id="KW-0547">Nucleotide-binding</keyword>
<dbReference type="RefSeq" id="WP_200234193.1">
    <property type="nucleotide sequence ID" value="NZ_JAENGP010000003.1"/>
</dbReference>
<evidence type="ECO:0000256" key="3">
    <source>
        <dbReference type="ARBA" id="ARBA00022679"/>
    </source>
</evidence>
<protein>
    <recommendedName>
        <fullName evidence="9">Acetate kinase</fullName>
        <ecNumber evidence="9">2.7.2.1</ecNumber>
    </recommendedName>
    <alternativeName>
        <fullName evidence="9">Acetokinase</fullName>
    </alternativeName>
</protein>
<comment type="caution">
    <text evidence="11">The sequence shown here is derived from an EMBL/GenBank/DDBJ whole genome shotgun (WGS) entry which is preliminary data.</text>
</comment>
<evidence type="ECO:0000256" key="5">
    <source>
        <dbReference type="ARBA" id="ARBA00022741"/>
    </source>
</evidence>
<organism evidence="11 12">
    <name type="scientific">Advenella mandrilli</name>
    <dbReference type="NCBI Taxonomy" id="2800330"/>
    <lineage>
        <taxon>Bacteria</taxon>
        <taxon>Pseudomonadati</taxon>
        <taxon>Pseudomonadota</taxon>
        <taxon>Betaproteobacteria</taxon>
        <taxon>Burkholderiales</taxon>
        <taxon>Alcaligenaceae</taxon>
    </lineage>
</organism>
<dbReference type="InterPro" id="IPR023865">
    <property type="entry name" value="Aliphatic_acid_kinase_CS"/>
</dbReference>
<dbReference type="HAMAP" id="MF_00020">
    <property type="entry name" value="Acetate_kinase"/>
    <property type="match status" value="1"/>
</dbReference>
<proteinExistence type="inferred from homology"/>
<dbReference type="EC" id="2.7.2.1" evidence="9"/>
<comment type="similarity">
    <text evidence="1 9 10">Belongs to the acetokinase family.</text>
</comment>
<dbReference type="InterPro" id="IPR043129">
    <property type="entry name" value="ATPase_NBD"/>
</dbReference>
<keyword evidence="4 9" id="KW-0479">Metal-binding</keyword>
<feature type="binding site" evidence="9">
    <location>
        <position position="94"/>
    </location>
    <ligand>
        <name>substrate</name>
    </ligand>
</feature>
<keyword evidence="6 9" id="KW-0418">Kinase</keyword>
<dbReference type="PIRSF" id="PIRSF000722">
    <property type="entry name" value="Acetate_prop_kin"/>
    <property type="match status" value="1"/>
</dbReference>
<evidence type="ECO:0000256" key="4">
    <source>
        <dbReference type="ARBA" id="ARBA00022723"/>
    </source>
</evidence>
<feature type="binding site" evidence="9">
    <location>
        <position position="16"/>
    </location>
    <ligand>
        <name>ATP</name>
        <dbReference type="ChEBI" id="CHEBI:30616"/>
    </ligand>
</feature>
<comment type="subunit">
    <text evidence="9">Homodimer.</text>
</comment>
<name>A0ABS1EFC7_9BURK</name>
<evidence type="ECO:0000256" key="8">
    <source>
        <dbReference type="ARBA" id="ARBA00022842"/>
    </source>
</evidence>
<evidence type="ECO:0000313" key="12">
    <source>
        <dbReference type="Proteomes" id="UP000635316"/>
    </source>
</evidence>
<dbReference type="NCBIfam" id="TIGR00016">
    <property type="entry name" value="ackA"/>
    <property type="match status" value="1"/>
</dbReference>